<evidence type="ECO:0000259" key="3">
    <source>
        <dbReference type="Pfam" id="PF23666"/>
    </source>
</evidence>
<accession>A0ABQ5LVC7</accession>
<name>A0ABQ5LVC7_9RHOB</name>
<dbReference type="Pfam" id="PF23666">
    <property type="entry name" value="Rcc01698_C"/>
    <property type="match status" value="1"/>
</dbReference>
<dbReference type="EMBL" id="BROH01000007">
    <property type="protein sequence ID" value="GKY88738.1"/>
    <property type="molecule type" value="Genomic_DNA"/>
</dbReference>
<dbReference type="Proteomes" id="UP001144205">
    <property type="component" value="Unassembled WGS sequence"/>
</dbReference>
<evidence type="ECO:0000313" key="4">
    <source>
        <dbReference type="EMBL" id="GKY88738.1"/>
    </source>
</evidence>
<evidence type="ECO:0000313" key="5">
    <source>
        <dbReference type="Proteomes" id="UP001144205"/>
    </source>
</evidence>
<gene>
    <name evidence="4" type="ORF">STA1M1_26070</name>
</gene>
<sequence>MATIVLSAVGASIGASVGGGFLGLSSVVIGRAAGAIAGSMIDQAVMGGGSETVEQGKVDRFRLTGVSEGAPIARVYGRMRMGGQVIWSSGVKEHATVSEESDGGSGKGVLTGAAQGTSRTTTVEYRYTMSLAIALCEGEITRVGRVWADGDEIAPERLNMRVYPGSESQMPDPKIEAVKGAGNVPAYRGVAYVVIEDLDITAFGNRVPVLNFEVIRPEQPDEVAEIARGTKAVAIIPGTGEYALATRRIHAGTKPGEKRPLNENTPLGKTDFAASLEMLDEALPGLEAASLVVSWFGDDLRCHRCEIRPLVERHEDDGHEMPWRVSGLGRAGAGLVPRDGGRPVYGGTPTDRSVVQAIRALKQTGKAVTFYPFILMTQMAGNGLLNPWTGDSGQPVLPWRGRITTSRAPGVAGSPDQTGAAAAEVAAFFGTATRGDFAVSGNDVSYSGPDEWSYRRFILHYAHLCQAAGGVDAFLIGSELRGLTQIRSARDVFPAVAALRALAGEVRAVLGPGVKISYAADWSEYFGFHPGNGDLFFHLDPLWADDEIDFIGIDNYMPLSDWRDGADHADAHWGSIYDLDYLKANILGGEGYDWYYHAPEAEALQLRTPITDGAHDEPWVWRYKDLPGWWRNAHHQRVDGARAAQPTDWVPGSKPIWFTEIGCAAIDKGTNQPNKFLDPKSSESTLPKYSDGTRDDFIQMRYLRALNEFWADPANNPVDAESGVRMLDMSRAHVWAWDARPFPWFPARRGLWSDGDNYRRGHWLNGREANRSLASVASEICTRSGVAAHDVSRLYGVVRGYAVNEVTGGRNALQPLMLAHGFEAAERDGVLTFFSRTGLADGGLDQARLALNEELEGHMEVSRAPEAETAGRVRLNFIEADAGYETRAVEAIFPDEATHAVSQSELAMVLTGAEGRAITERWLAEARVARDGARFALPPSGLGWRAGDVVRLDLPGGAGNFRIDHLEQGMGALARAVRVEPGVFRPAEALELAVEMPDYTPPVPVLPLFLDLPLLSGEEVPHAPHLAVTALPWPGPVAVYRGQGEAGYKLIHLAGVAARIGVSETALPRARAGVIDRGPALRVRMSSGDLSSAALSRVLSGANAAAIGDGSPGNWEVFQFTTAELVDEDLWEITGRLRGQAGTDALMPEVWPAGSYLVMLDGAVAQIPHPAGLRGLERDFRIGPAARSYDDETYIHAAHAFEGVGLRPLAPVHLTARWAGGDLAVSWIRRTRIDGDGWLSAEVPLGEEAERYTLRVMVGQSVLREAEVTAPAWTYSAAMRAADGVSGPFAIEVAQVSARVGSGPFRRIAVAG</sequence>
<reference evidence="4" key="1">
    <citation type="journal article" date="2023" name="Int. J. Syst. Evol. Microbiol.">
        <title>Sinisalibacter aestuarii sp. nov., isolated from estuarine sediment of the Arakawa River.</title>
        <authorList>
            <person name="Arafat S.T."/>
            <person name="Hirano S."/>
            <person name="Sato A."/>
            <person name="Takeuchi K."/>
            <person name="Yasuda T."/>
            <person name="Terahara T."/>
            <person name="Hamada M."/>
            <person name="Kobayashi T."/>
        </authorList>
    </citation>
    <scope>NUCLEOTIDE SEQUENCE</scope>
    <source>
        <strain evidence="4">B-399</strain>
    </source>
</reference>
<evidence type="ECO:0000259" key="2">
    <source>
        <dbReference type="Pfam" id="PF13550"/>
    </source>
</evidence>
<feature type="domain" description="GTA TIM-barrel-like" evidence="1">
    <location>
        <begin position="452"/>
        <end position="746"/>
    </location>
</feature>
<comment type="caution">
    <text evidence="4">The sequence shown here is derived from an EMBL/GenBank/DDBJ whole genome shotgun (WGS) entry which is preliminary data.</text>
</comment>
<organism evidence="4 5">
    <name type="scientific">Sinisalibacter aestuarii</name>
    <dbReference type="NCBI Taxonomy" id="2949426"/>
    <lineage>
        <taxon>Bacteria</taxon>
        <taxon>Pseudomonadati</taxon>
        <taxon>Pseudomonadota</taxon>
        <taxon>Alphaproteobacteria</taxon>
        <taxon>Rhodobacterales</taxon>
        <taxon>Roseobacteraceae</taxon>
        <taxon>Sinisalibacter</taxon>
    </lineage>
</organism>
<proteinExistence type="predicted"/>
<dbReference type="InterPro" id="IPR056490">
    <property type="entry name" value="Rcc01698_C"/>
</dbReference>
<dbReference type="RefSeq" id="WP_281842771.1">
    <property type="nucleotide sequence ID" value="NZ_BROH01000007.1"/>
</dbReference>
<protein>
    <submittedName>
        <fullName evidence="4">Phage host specificity protein</fullName>
    </submittedName>
</protein>
<dbReference type="Gene3D" id="3.20.20.80">
    <property type="entry name" value="Glycosidases"/>
    <property type="match status" value="1"/>
</dbReference>
<dbReference type="Pfam" id="PF13550">
    <property type="entry name" value="Phage-tail_3"/>
    <property type="match status" value="1"/>
</dbReference>
<dbReference type="InterPro" id="IPR017853">
    <property type="entry name" value="GH"/>
</dbReference>
<dbReference type="Pfam" id="PF13547">
    <property type="entry name" value="GTA_TIM"/>
    <property type="match status" value="1"/>
</dbReference>
<dbReference type="InterPro" id="IPR032876">
    <property type="entry name" value="J_dom"/>
</dbReference>
<feature type="domain" description="Rcc01698-like C-terminal" evidence="3">
    <location>
        <begin position="1058"/>
        <end position="1158"/>
    </location>
</feature>
<dbReference type="CDD" id="cd19607">
    <property type="entry name" value="GTA_TIM-barrel-like"/>
    <property type="match status" value="1"/>
</dbReference>
<evidence type="ECO:0000259" key="1">
    <source>
        <dbReference type="Pfam" id="PF13547"/>
    </source>
</evidence>
<dbReference type="InterPro" id="IPR025195">
    <property type="entry name" value="GTA_TIM_dom"/>
</dbReference>
<feature type="domain" description="Tip attachment protein J" evidence="2">
    <location>
        <begin position="809"/>
        <end position="967"/>
    </location>
</feature>
<keyword evidence="5" id="KW-1185">Reference proteome</keyword>
<dbReference type="SUPFAM" id="SSF51445">
    <property type="entry name" value="(Trans)glycosidases"/>
    <property type="match status" value="1"/>
</dbReference>